<sequence>MIMSIARAGNICTNSVFRNGHVSRGLSMATAHAPSITLFQYNICPFCHKTKALLEYAGVQYSTVEVNPLTKQELKSLSGNYKKVPIAKIDGEIVNGSDKIIDMVLNQPTISKALAARWNEDGSENQCMSMEEFRSSESAIFWKEYASDELAALLYPNICRSLSDSYQAFGYVRDVDSFSPLQKVAIRGLGSLAMYFAASKVKSKRGIIDERKALEQCLTEWEEKGLKNGFNLFSSGKSAPNIGDVSMFGTLQSIDGLQAHSEVISNRVGATKEWYDRMNYLISRETISLE</sequence>
<dbReference type="PROSITE" id="PS50404">
    <property type="entry name" value="GST_NTER"/>
    <property type="match status" value="1"/>
</dbReference>
<dbReference type="InterPro" id="IPR011767">
    <property type="entry name" value="GLR_AS"/>
</dbReference>
<gene>
    <name evidence="2" type="ORF">OAUR00152_LOCUS17390</name>
</gene>
<dbReference type="Gene3D" id="3.40.30.10">
    <property type="entry name" value="Glutaredoxin"/>
    <property type="match status" value="1"/>
</dbReference>
<protein>
    <recommendedName>
        <fullName evidence="1">GST N-terminal domain-containing protein</fullName>
    </recommendedName>
</protein>
<organism evidence="2">
    <name type="scientific">Odontella aurita</name>
    <dbReference type="NCBI Taxonomy" id="265563"/>
    <lineage>
        <taxon>Eukaryota</taxon>
        <taxon>Sar</taxon>
        <taxon>Stramenopiles</taxon>
        <taxon>Ochrophyta</taxon>
        <taxon>Bacillariophyta</taxon>
        <taxon>Mediophyceae</taxon>
        <taxon>Biddulphiophycidae</taxon>
        <taxon>Eupodiscales</taxon>
        <taxon>Odontellaceae</taxon>
        <taxon>Odontella</taxon>
    </lineage>
</organism>
<dbReference type="PROSITE" id="PS51354">
    <property type="entry name" value="GLUTAREDOXIN_2"/>
    <property type="match status" value="1"/>
</dbReference>
<dbReference type="InterPro" id="IPR002109">
    <property type="entry name" value="Glutaredoxin"/>
</dbReference>
<dbReference type="AlphaFoldDB" id="A0A7S4MU83"/>
<feature type="domain" description="GST N-terminal" evidence="1">
    <location>
        <begin position="34"/>
        <end position="122"/>
    </location>
</feature>
<dbReference type="Gene3D" id="1.20.1050.10">
    <property type="match status" value="1"/>
</dbReference>
<evidence type="ECO:0000259" key="1">
    <source>
        <dbReference type="PROSITE" id="PS50404"/>
    </source>
</evidence>
<dbReference type="GO" id="GO:0005739">
    <property type="term" value="C:mitochondrion"/>
    <property type="evidence" value="ECO:0007669"/>
    <property type="project" value="TreeGrafter"/>
</dbReference>
<dbReference type="InterPro" id="IPR036249">
    <property type="entry name" value="Thioredoxin-like_sf"/>
</dbReference>
<dbReference type="Pfam" id="PF00462">
    <property type="entry name" value="Glutaredoxin"/>
    <property type="match status" value="1"/>
</dbReference>
<reference evidence="2" key="1">
    <citation type="submission" date="2021-01" db="EMBL/GenBank/DDBJ databases">
        <authorList>
            <person name="Corre E."/>
            <person name="Pelletier E."/>
            <person name="Niang G."/>
            <person name="Scheremetjew M."/>
            <person name="Finn R."/>
            <person name="Kale V."/>
            <person name="Holt S."/>
            <person name="Cochrane G."/>
            <person name="Meng A."/>
            <person name="Brown T."/>
            <person name="Cohen L."/>
        </authorList>
    </citation>
    <scope>NUCLEOTIDE SEQUENCE</scope>
    <source>
        <strain evidence="2">Isolate 1302-5</strain>
    </source>
</reference>
<name>A0A7S4MU83_9STRA</name>
<dbReference type="SUPFAM" id="SSF52833">
    <property type="entry name" value="Thioredoxin-like"/>
    <property type="match status" value="1"/>
</dbReference>
<dbReference type="InterPro" id="IPR036282">
    <property type="entry name" value="Glutathione-S-Trfase_C_sf"/>
</dbReference>
<dbReference type="PANTHER" id="PTHR12782:SF5">
    <property type="entry name" value="PROSTAGLANDIN E SYNTHASE 2"/>
    <property type="match status" value="1"/>
</dbReference>
<dbReference type="EMBL" id="HBKQ01025657">
    <property type="protein sequence ID" value="CAE2243439.1"/>
    <property type="molecule type" value="Transcribed_RNA"/>
</dbReference>
<accession>A0A7S4MU83</accession>
<dbReference type="InterPro" id="IPR004045">
    <property type="entry name" value="Glutathione_S-Trfase_N"/>
</dbReference>
<evidence type="ECO:0000313" key="2">
    <source>
        <dbReference type="EMBL" id="CAE2243439.1"/>
    </source>
</evidence>
<dbReference type="PROSITE" id="PS00195">
    <property type="entry name" value="GLUTAREDOXIN_1"/>
    <property type="match status" value="1"/>
</dbReference>
<proteinExistence type="predicted"/>
<dbReference type="PANTHER" id="PTHR12782">
    <property type="entry name" value="MICROSOMAL PROSTAGLANDIN E SYNTHASE-2"/>
    <property type="match status" value="1"/>
</dbReference>
<dbReference type="SUPFAM" id="SSF47616">
    <property type="entry name" value="GST C-terminal domain-like"/>
    <property type="match status" value="1"/>
</dbReference>